<comment type="caution">
    <text evidence="3">The sequence shown here is derived from an EMBL/GenBank/DDBJ whole genome shotgun (WGS) entry which is preliminary data.</text>
</comment>
<dbReference type="AlphaFoldDB" id="A0A562HZX7"/>
<dbReference type="NCBIfam" id="NF002490">
    <property type="entry name" value="PRK01777.1"/>
    <property type="match status" value="1"/>
</dbReference>
<dbReference type="InterPro" id="IPR016155">
    <property type="entry name" value="Mopterin_synth/thiamin_S_b"/>
</dbReference>
<evidence type="ECO:0000256" key="2">
    <source>
        <dbReference type="HAMAP-Rule" id="MF_00460"/>
    </source>
</evidence>
<dbReference type="Pfam" id="PF03658">
    <property type="entry name" value="Ub-RnfH"/>
    <property type="match status" value="1"/>
</dbReference>
<protein>
    <recommendedName>
        <fullName evidence="2">UPF0125 protein LX59_02942</fullName>
    </recommendedName>
</protein>
<dbReference type="PANTHER" id="PTHR37483:SF1">
    <property type="entry name" value="UPF0125 PROTEIN RATB"/>
    <property type="match status" value="1"/>
</dbReference>
<dbReference type="Gene3D" id="3.10.20.280">
    <property type="entry name" value="RnfH-like"/>
    <property type="match status" value="1"/>
</dbReference>
<dbReference type="PANTHER" id="PTHR37483">
    <property type="entry name" value="UPF0125 PROTEIN RATB"/>
    <property type="match status" value="1"/>
</dbReference>
<dbReference type="EMBL" id="VLKG01000015">
    <property type="protein sequence ID" value="TWH63978.1"/>
    <property type="molecule type" value="Genomic_DNA"/>
</dbReference>
<evidence type="ECO:0000256" key="1">
    <source>
        <dbReference type="ARBA" id="ARBA00010645"/>
    </source>
</evidence>
<dbReference type="SUPFAM" id="SSF54285">
    <property type="entry name" value="MoaD/ThiS"/>
    <property type="match status" value="1"/>
</dbReference>
<proteinExistence type="inferred from homology"/>
<sequence length="107" mass="12133">MDNPVHIEVVYALPEQQWLCALRLSSGTTALEAVHLSQVVQHLPNQSLEGCAFGVFGRLIKPEHYCVQDGDRLELYRPLRVDPKEIRKQRAVRNPILKKRPVGPQAV</sequence>
<dbReference type="InterPro" id="IPR037021">
    <property type="entry name" value="RnfH_sf"/>
</dbReference>
<keyword evidence="4" id="KW-1185">Reference proteome</keyword>
<accession>A0A562HZX7</accession>
<dbReference type="OrthoDB" id="9796575at2"/>
<dbReference type="HAMAP" id="MF_00460">
    <property type="entry name" value="UPF0125_RnfH"/>
    <property type="match status" value="1"/>
</dbReference>
<dbReference type="InterPro" id="IPR005346">
    <property type="entry name" value="RnfH"/>
</dbReference>
<dbReference type="Proteomes" id="UP000319627">
    <property type="component" value="Unassembled WGS sequence"/>
</dbReference>
<evidence type="ECO:0000313" key="3">
    <source>
        <dbReference type="EMBL" id="TWH63978.1"/>
    </source>
</evidence>
<dbReference type="RefSeq" id="WP_144573200.1">
    <property type="nucleotide sequence ID" value="NZ_VLKG01000015.1"/>
</dbReference>
<evidence type="ECO:0000313" key="4">
    <source>
        <dbReference type="Proteomes" id="UP000319627"/>
    </source>
</evidence>
<name>A0A562HZX7_9GAMM</name>
<reference evidence="3 4" key="1">
    <citation type="submission" date="2019-07" db="EMBL/GenBank/DDBJ databases">
        <title>Genomic Encyclopedia of Type Strains, Phase I: the one thousand microbial genomes (KMG-I) project.</title>
        <authorList>
            <person name="Kyrpides N."/>
        </authorList>
    </citation>
    <scope>NUCLEOTIDE SEQUENCE [LARGE SCALE GENOMIC DNA]</scope>
    <source>
        <strain evidence="3 4">DSM 375</strain>
    </source>
</reference>
<comment type="similarity">
    <text evidence="1 2">Belongs to the UPF0125 (RnfH) family.</text>
</comment>
<organism evidence="3 4">
    <name type="scientific">Azomonas agilis</name>
    <dbReference type="NCBI Taxonomy" id="116849"/>
    <lineage>
        <taxon>Bacteria</taxon>
        <taxon>Pseudomonadati</taxon>
        <taxon>Pseudomonadota</taxon>
        <taxon>Gammaproteobacteria</taxon>
        <taxon>Pseudomonadales</taxon>
        <taxon>Pseudomonadaceae</taxon>
        <taxon>Azomonas</taxon>
    </lineage>
</organism>
<gene>
    <name evidence="3" type="ORF">LX59_02942</name>
</gene>